<evidence type="ECO:0000256" key="1">
    <source>
        <dbReference type="SAM" id="MobiDB-lite"/>
    </source>
</evidence>
<dbReference type="Proteomes" id="UP000807306">
    <property type="component" value="Unassembled WGS sequence"/>
</dbReference>
<protein>
    <recommendedName>
        <fullName evidence="2">G domain-containing protein</fullName>
    </recommendedName>
</protein>
<sequence>MKKETTEHCEAPQHHEGSLTVCENLEFPNSANTNPAIFELLKGGKVSEIRENDISAKDVLIGVIGHTGAGSSSFIAKATGARIEDNPIRPNTMEPRTVEIKVYKFSHPQISDRNLVFIDTPGFQGESIANSDVKDKIKTLIRILNKTRPKGENKFNGLLYLHDITQTRVPNALIQDFEDFMAVCKHGVDVPVFVTTKWNKLRKEADGTAKERQLIDGTLKPGELKLPELIKSSGIAHFGRFYHDQISAFATIRAIINHANQNHRSKTWDDIQNFLDMPIPKTGIQPNQGPRELSACATSPPGPSDSETAISGSLERSEVRKDSAEPDPIPNGKGMPAIQLSEIMGRPGPRSNSRW</sequence>
<evidence type="ECO:0000313" key="4">
    <source>
        <dbReference type="Proteomes" id="UP000807306"/>
    </source>
</evidence>
<dbReference type="Pfam" id="PF01926">
    <property type="entry name" value="MMR_HSR1"/>
    <property type="match status" value="1"/>
</dbReference>
<dbReference type="Gene3D" id="3.40.50.300">
    <property type="entry name" value="P-loop containing nucleotide triphosphate hydrolases"/>
    <property type="match status" value="1"/>
</dbReference>
<gene>
    <name evidence="3" type="ORF">CPB83DRAFT_845541</name>
</gene>
<keyword evidence="4" id="KW-1185">Reference proteome</keyword>
<feature type="compositionally biased region" description="Basic and acidic residues" evidence="1">
    <location>
        <begin position="315"/>
        <end position="324"/>
    </location>
</feature>
<dbReference type="SUPFAM" id="SSF52540">
    <property type="entry name" value="P-loop containing nucleoside triphosphate hydrolases"/>
    <property type="match status" value="1"/>
</dbReference>
<evidence type="ECO:0000313" key="3">
    <source>
        <dbReference type="EMBL" id="KAF9533599.1"/>
    </source>
</evidence>
<comment type="caution">
    <text evidence="3">The sequence shown here is derived from an EMBL/GenBank/DDBJ whole genome shotgun (WGS) entry which is preliminary data.</text>
</comment>
<dbReference type="EMBL" id="MU157828">
    <property type="protein sequence ID" value="KAF9533599.1"/>
    <property type="molecule type" value="Genomic_DNA"/>
</dbReference>
<dbReference type="InterPro" id="IPR006073">
    <property type="entry name" value="GTP-bd"/>
</dbReference>
<reference evidence="3" key="1">
    <citation type="submission" date="2020-11" db="EMBL/GenBank/DDBJ databases">
        <authorList>
            <consortium name="DOE Joint Genome Institute"/>
            <person name="Ahrendt S."/>
            <person name="Riley R."/>
            <person name="Andreopoulos W."/>
            <person name="Labutti K."/>
            <person name="Pangilinan J."/>
            <person name="Ruiz-Duenas F.J."/>
            <person name="Barrasa J.M."/>
            <person name="Sanchez-Garcia M."/>
            <person name="Camarero S."/>
            <person name="Miyauchi S."/>
            <person name="Serrano A."/>
            <person name="Linde D."/>
            <person name="Babiker R."/>
            <person name="Drula E."/>
            <person name="Ayuso-Fernandez I."/>
            <person name="Pacheco R."/>
            <person name="Padilla G."/>
            <person name="Ferreira P."/>
            <person name="Barriuso J."/>
            <person name="Kellner H."/>
            <person name="Castanera R."/>
            <person name="Alfaro M."/>
            <person name="Ramirez L."/>
            <person name="Pisabarro A.G."/>
            <person name="Kuo A."/>
            <person name="Tritt A."/>
            <person name="Lipzen A."/>
            <person name="He G."/>
            <person name="Yan M."/>
            <person name="Ng V."/>
            <person name="Cullen D."/>
            <person name="Martin F."/>
            <person name="Rosso M.-N."/>
            <person name="Henrissat B."/>
            <person name="Hibbett D."/>
            <person name="Martinez A.T."/>
            <person name="Grigoriev I.V."/>
        </authorList>
    </citation>
    <scope>NUCLEOTIDE SEQUENCE</scope>
    <source>
        <strain evidence="3">CBS 506.95</strain>
    </source>
</reference>
<dbReference type="OrthoDB" id="10674235at2759"/>
<organism evidence="3 4">
    <name type="scientific">Crepidotus variabilis</name>
    <dbReference type="NCBI Taxonomy" id="179855"/>
    <lineage>
        <taxon>Eukaryota</taxon>
        <taxon>Fungi</taxon>
        <taxon>Dikarya</taxon>
        <taxon>Basidiomycota</taxon>
        <taxon>Agaricomycotina</taxon>
        <taxon>Agaricomycetes</taxon>
        <taxon>Agaricomycetidae</taxon>
        <taxon>Agaricales</taxon>
        <taxon>Agaricineae</taxon>
        <taxon>Crepidotaceae</taxon>
        <taxon>Crepidotus</taxon>
    </lineage>
</organism>
<evidence type="ECO:0000259" key="2">
    <source>
        <dbReference type="Pfam" id="PF01926"/>
    </source>
</evidence>
<dbReference type="CDD" id="cd00882">
    <property type="entry name" value="Ras_like_GTPase"/>
    <property type="match status" value="1"/>
</dbReference>
<dbReference type="AlphaFoldDB" id="A0A9P6JV81"/>
<feature type="domain" description="G" evidence="2">
    <location>
        <begin position="61"/>
        <end position="139"/>
    </location>
</feature>
<dbReference type="GO" id="GO:0005525">
    <property type="term" value="F:GTP binding"/>
    <property type="evidence" value="ECO:0007669"/>
    <property type="project" value="InterPro"/>
</dbReference>
<dbReference type="InterPro" id="IPR027417">
    <property type="entry name" value="P-loop_NTPase"/>
</dbReference>
<feature type="region of interest" description="Disordered" evidence="1">
    <location>
        <begin position="279"/>
        <end position="355"/>
    </location>
</feature>
<proteinExistence type="predicted"/>
<accession>A0A9P6JV81</accession>
<name>A0A9P6JV81_9AGAR</name>